<evidence type="ECO:0000313" key="2">
    <source>
        <dbReference type="EMBL" id="KKN34026.1"/>
    </source>
</evidence>
<evidence type="ECO:0000259" key="1">
    <source>
        <dbReference type="PROSITE" id="PS50164"/>
    </source>
</evidence>
<feature type="domain" description="GIY-YIG" evidence="1">
    <location>
        <begin position="2"/>
        <end position="86"/>
    </location>
</feature>
<dbReference type="InterPro" id="IPR000305">
    <property type="entry name" value="GIY-YIG_endonuc"/>
</dbReference>
<dbReference type="SUPFAM" id="SSF82771">
    <property type="entry name" value="GIY-YIG endonuclease"/>
    <property type="match status" value="1"/>
</dbReference>
<name>A0A0F9SAJ8_9ZZZZ</name>
<dbReference type="Pfam" id="PF01541">
    <property type="entry name" value="GIY-YIG"/>
    <property type="match status" value="1"/>
</dbReference>
<dbReference type="InterPro" id="IPR035901">
    <property type="entry name" value="GIY-YIG_endonuc_sf"/>
</dbReference>
<dbReference type="PANTHER" id="PTHR34477:SF1">
    <property type="entry name" value="UPF0213 PROTEIN YHBQ"/>
    <property type="match status" value="1"/>
</dbReference>
<sequence>MYRSFIYILSCHSNGKFTYYTGLSAHPQKRYMQHKKCRVKSTKRFHGNVIIEYLEELNHRDKKTLGSIAWHREKKVKRLSRPRKEQMIKLNRDRTNNLIEKYIG</sequence>
<accession>A0A0F9SAJ8</accession>
<gene>
    <name evidence="2" type="ORF">LCGC14_0797870</name>
</gene>
<reference evidence="2" key="1">
    <citation type="journal article" date="2015" name="Nature">
        <title>Complex archaea that bridge the gap between prokaryotes and eukaryotes.</title>
        <authorList>
            <person name="Spang A."/>
            <person name="Saw J.H."/>
            <person name="Jorgensen S.L."/>
            <person name="Zaremba-Niedzwiedzka K."/>
            <person name="Martijn J."/>
            <person name="Lind A.E."/>
            <person name="van Eijk R."/>
            <person name="Schleper C."/>
            <person name="Guy L."/>
            <person name="Ettema T.J."/>
        </authorList>
    </citation>
    <scope>NUCLEOTIDE SEQUENCE</scope>
</reference>
<dbReference type="Gene3D" id="3.40.1440.10">
    <property type="entry name" value="GIY-YIG endonuclease"/>
    <property type="match status" value="1"/>
</dbReference>
<dbReference type="PANTHER" id="PTHR34477">
    <property type="entry name" value="UPF0213 PROTEIN YHBQ"/>
    <property type="match status" value="1"/>
</dbReference>
<organism evidence="2">
    <name type="scientific">marine sediment metagenome</name>
    <dbReference type="NCBI Taxonomy" id="412755"/>
    <lineage>
        <taxon>unclassified sequences</taxon>
        <taxon>metagenomes</taxon>
        <taxon>ecological metagenomes</taxon>
    </lineage>
</organism>
<dbReference type="PROSITE" id="PS50164">
    <property type="entry name" value="GIY_YIG"/>
    <property type="match status" value="1"/>
</dbReference>
<dbReference type="EMBL" id="LAZR01002134">
    <property type="protein sequence ID" value="KKN34026.1"/>
    <property type="molecule type" value="Genomic_DNA"/>
</dbReference>
<dbReference type="AlphaFoldDB" id="A0A0F9SAJ8"/>
<protein>
    <recommendedName>
        <fullName evidence="1">GIY-YIG domain-containing protein</fullName>
    </recommendedName>
</protein>
<proteinExistence type="predicted"/>
<comment type="caution">
    <text evidence="2">The sequence shown here is derived from an EMBL/GenBank/DDBJ whole genome shotgun (WGS) entry which is preliminary data.</text>
</comment>
<dbReference type="InterPro" id="IPR050190">
    <property type="entry name" value="UPF0213_domain"/>
</dbReference>